<evidence type="ECO:0000256" key="7">
    <source>
        <dbReference type="ARBA" id="ARBA00023242"/>
    </source>
</evidence>
<dbReference type="InterPro" id="IPR007219">
    <property type="entry name" value="XnlR_reg_dom"/>
</dbReference>
<dbReference type="AlphaFoldDB" id="A0A167SLF0"/>
<dbReference type="CDD" id="cd00067">
    <property type="entry name" value="GAL4"/>
    <property type="match status" value="1"/>
</dbReference>
<dbReference type="InterPro" id="IPR052202">
    <property type="entry name" value="Yeast_MetPath_Reg"/>
</dbReference>
<protein>
    <submittedName>
        <fullName evidence="11">C6 zinc finger domain containing protein</fullName>
    </submittedName>
</protein>
<dbReference type="SMART" id="SM00066">
    <property type="entry name" value="GAL4"/>
    <property type="match status" value="1"/>
</dbReference>
<gene>
    <name evidence="11" type="ORF">SPI_05929</name>
</gene>
<dbReference type="SUPFAM" id="SSF57701">
    <property type="entry name" value="Zn2/Cys6 DNA-binding domain"/>
    <property type="match status" value="1"/>
</dbReference>
<dbReference type="InterPro" id="IPR001138">
    <property type="entry name" value="Zn2Cys6_DnaBD"/>
</dbReference>
<dbReference type="GO" id="GO:0000981">
    <property type="term" value="F:DNA-binding transcription factor activity, RNA polymerase II-specific"/>
    <property type="evidence" value="ECO:0007669"/>
    <property type="project" value="InterPro"/>
</dbReference>
<dbReference type="PANTHER" id="PTHR47782:SF12">
    <property type="entry name" value="ZN(II)2CYS6 TRANSCRIPTION FACTOR (EUROFUNG)"/>
    <property type="match status" value="1"/>
</dbReference>
<keyword evidence="3" id="KW-0862">Zinc</keyword>
<evidence type="ECO:0000259" key="10">
    <source>
        <dbReference type="SMART" id="SM00906"/>
    </source>
</evidence>
<dbReference type="GO" id="GO:0005634">
    <property type="term" value="C:nucleus"/>
    <property type="evidence" value="ECO:0007669"/>
    <property type="project" value="UniProtKB-SubCell"/>
</dbReference>
<keyword evidence="7" id="KW-0539">Nucleus</keyword>
<dbReference type="GO" id="GO:0006351">
    <property type="term" value="P:DNA-templated transcription"/>
    <property type="evidence" value="ECO:0007669"/>
    <property type="project" value="InterPro"/>
</dbReference>
<dbReference type="STRING" id="1081102.A0A167SLF0"/>
<feature type="region of interest" description="Disordered" evidence="8">
    <location>
        <begin position="132"/>
        <end position="168"/>
    </location>
</feature>
<keyword evidence="12" id="KW-1185">Reference proteome</keyword>
<dbReference type="Proteomes" id="UP000076874">
    <property type="component" value="Unassembled WGS sequence"/>
</dbReference>
<sequence>MASREPRTKSIRRQSKACKRCLKRKQRCHGFPICSACAEAKQPCEQSEYALQLHHHDSSFAAFKRIQSLEAQLASALEELSASRQAQQSLAYTPSDFVIGRQSQDDPGPGQLQTPLMLDEGFVSTTNIATEYTRGSDEGTAGNQAGLGSGSGPFAATPSLGSGDVPLGRGAGIDGMGLAMDRSPLGSSMEQMLQTTVWEKALSAAGGHNAFTPGSQPDSHLRSAAPPDEAWGRRMLEAYFEKIHPRYPFLERAELVRLHAQRYDTVPATAVNGFGTFKLNMVYAIGGTLLKLTDPYSETQAEGFFAAALQNVSSVRQSYTLETIEGMALLVLYNLRSLTNTGIWHIIGLAMQTCIDHGLHLESSYAAESSLFQSQKKRRLFWSVYLLERIIALSLRRPFSIADHDIETRIPVEGEETFLVQDSGANNSPVDASQAEPGGRLLMWTKFIQIKRFESRIQTDVYCLNETRQQRFAKIEPLLASLDVWIQSLPYLPESERSYLHLQWNKAVSQLLRPFLSMMRSNNPLIARCLTASGQVCDIFKRMHQRDSYGHSFVSAHSTFIAGVTMCYCLFLAPNHFSNSVANSLRACSSTMFVIAERFHKLRKHRDILEDIIGRIVDSRGVPGSNHVDFNGLQKQQFSQLDFIAVQSLLNLAAQQEPQEISTFENPQRPDVHSAGVSLALQPTDENMDPASFVAVQRPVLEQDAWRPVPMSSAVEAWKCWAEW</sequence>
<evidence type="ECO:0000256" key="2">
    <source>
        <dbReference type="ARBA" id="ARBA00022723"/>
    </source>
</evidence>
<keyword evidence="2" id="KW-0479">Metal-binding</keyword>
<dbReference type="GO" id="GO:0043565">
    <property type="term" value="F:sequence-specific DNA binding"/>
    <property type="evidence" value="ECO:0007669"/>
    <property type="project" value="TreeGrafter"/>
</dbReference>
<dbReference type="GO" id="GO:0045944">
    <property type="term" value="P:positive regulation of transcription by RNA polymerase II"/>
    <property type="evidence" value="ECO:0007669"/>
    <property type="project" value="TreeGrafter"/>
</dbReference>
<feature type="domain" description="Xylanolytic transcriptional activator regulatory" evidence="10">
    <location>
        <begin position="343"/>
        <end position="417"/>
    </location>
</feature>
<organism evidence="11 12">
    <name type="scientific">Niveomyces insectorum RCEF 264</name>
    <dbReference type="NCBI Taxonomy" id="1081102"/>
    <lineage>
        <taxon>Eukaryota</taxon>
        <taxon>Fungi</taxon>
        <taxon>Dikarya</taxon>
        <taxon>Ascomycota</taxon>
        <taxon>Pezizomycotina</taxon>
        <taxon>Sordariomycetes</taxon>
        <taxon>Hypocreomycetidae</taxon>
        <taxon>Hypocreales</taxon>
        <taxon>Cordycipitaceae</taxon>
        <taxon>Niveomyces</taxon>
    </lineage>
</organism>
<evidence type="ECO:0000313" key="11">
    <source>
        <dbReference type="EMBL" id="OAA59731.1"/>
    </source>
</evidence>
<feature type="domain" description="Zn(2)-C6 fungal-type" evidence="9">
    <location>
        <begin position="12"/>
        <end position="55"/>
    </location>
</feature>
<reference evidence="11 12" key="1">
    <citation type="journal article" date="2016" name="Genome Biol. Evol.">
        <title>Divergent and convergent evolution of fungal pathogenicity.</title>
        <authorList>
            <person name="Shang Y."/>
            <person name="Xiao G."/>
            <person name="Zheng P."/>
            <person name="Cen K."/>
            <person name="Zhan S."/>
            <person name="Wang C."/>
        </authorList>
    </citation>
    <scope>NUCLEOTIDE SEQUENCE [LARGE SCALE GENOMIC DNA]</scope>
    <source>
        <strain evidence="11 12">RCEF 264</strain>
    </source>
</reference>
<evidence type="ECO:0000256" key="1">
    <source>
        <dbReference type="ARBA" id="ARBA00004123"/>
    </source>
</evidence>
<dbReference type="SMART" id="SM00906">
    <property type="entry name" value="Fungal_trans"/>
    <property type="match status" value="1"/>
</dbReference>
<evidence type="ECO:0000256" key="8">
    <source>
        <dbReference type="SAM" id="MobiDB-lite"/>
    </source>
</evidence>
<comment type="caution">
    <text evidence="11">The sequence shown here is derived from an EMBL/GenBank/DDBJ whole genome shotgun (WGS) entry which is preliminary data.</text>
</comment>
<dbReference type="OrthoDB" id="189997at2759"/>
<dbReference type="InterPro" id="IPR036864">
    <property type="entry name" value="Zn2-C6_fun-type_DNA-bd_sf"/>
</dbReference>
<name>A0A167SLF0_9HYPO</name>
<evidence type="ECO:0000256" key="6">
    <source>
        <dbReference type="ARBA" id="ARBA00023163"/>
    </source>
</evidence>
<dbReference type="EMBL" id="AZHD01000010">
    <property type="protein sequence ID" value="OAA59731.1"/>
    <property type="molecule type" value="Genomic_DNA"/>
</dbReference>
<keyword evidence="4" id="KW-0805">Transcription regulation</keyword>
<dbReference type="Gene3D" id="4.10.240.10">
    <property type="entry name" value="Zn(2)-C6 fungal-type DNA-binding domain"/>
    <property type="match status" value="1"/>
</dbReference>
<evidence type="ECO:0000256" key="3">
    <source>
        <dbReference type="ARBA" id="ARBA00022833"/>
    </source>
</evidence>
<evidence type="ECO:0000259" key="9">
    <source>
        <dbReference type="SMART" id="SM00066"/>
    </source>
</evidence>
<keyword evidence="6" id="KW-0804">Transcription</keyword>
<comment type="subcellular location">
    <subcellularLocation>
        <location evidence="1">Nucleus</location>
    </subcellularLocation>
</comment>
<dbReference type="PANTHER" id="PTHR47782">
    <property type="entry name" value="ZN(II)2CYS6 TRANSCRIPTION FACTOR (EUROFUNG)-RELATED"/>
    <property type="match status" value="1"/>
</dbReference>
<proteinExistence type="predicted"/>
<dbReference type="CDD" id="cd12148">
    <property type="entry name" value="fungal_TF_MHR"/>
    <property type="match status" value="1"/>
</dbReference>
<accession>A0A167SLF0</accession>
<evidence type="ECO:0000256" key="5">
    <source>
        <dbReference type="ARBA" id="ARBA00023125"/>
    </source>
</evidence>
<dbReference type="Pfam" id="PF04082">
    <property type="entry name" value="Fungal_trans"/>
    <property type="match status" value="1"/>
</dbReference>
<dbReference type="GO" id="GO:0008270">
    <property type="term" value="F:zinc ion binding"/>
    <property type="evidence" value="ECO:0007669"/>
    <property type="project" value="InterPro"/>
</dbReference>
<evidence type="ECO:0000313" key="12">
    <source>
        <dbReference type="Proteomes" id="UP000076874"/>
    </source>
</evidence>
<evidence type="ECO:0000256" key="4">
    <source>
        <dbReference type="ARBA" id="ARBA00023015"/>
    </source>
</evidence>
<keyword evidence="5" id="KW-0238">DNA-binding</keyword>